<keyword evidence="2" id="KW-1185">Reference proteome</keyword>
<dbReference type="EMBL" id="JAPZBT010000003">
    <property type="protein sequence ID" value="KAJ5365332.1"/>
    <property type="molecule type" value="Genomic_DNA"/>
</dbReference>
<gene>
    <name evidence="1" type="ORF">N7517_008218</name>
</gene>
<dbReference type="OrthoDB" id="10559390at2759"/>
<dbReference type="GeneID" id="81465131"/>
<reference evidence="1" key="2">
    <citation type="journal article" date="2023" name="IMA Fungus">
        <title>Comparative genomic study of the Penicillium genus elucidates a diverse pangenome and 15 lateral gene transfer events.</title>
        <authorList>
            <person name="Petersen C."/>
            <person name="Sorensen T."/>
            <person name="Nielsen M.R."/>
            <person name="Sondergaard T.E."/>
            <person name="Sorensen J.L."/>
            <person name="Fitzpatrick D.A."/>
            <person name="Frisvad J.C."/>
            <person name="Nielsen K.L."/>
        </authorList>
    </citation>
    <scope>NUCLEOTIDE SEQUENCE</scope>
    <source>
        <strain evidence="1">IBT 3081</strain>
    </source>
</reference>
<evidence type="ECO:0000313" key="1">
    <source>
        <dbReference type="EMBL" id="KAJ5365332.1"/>
    </source>
</evidence>
<proteinExistence type="predicted"/>
<name>A0A9W9RS03_9EURO</name>
<evidence type="ECO:0000313" key="2">
    <source>
        <dbReference type="Proteomes" id="UP001147752"/>
    </source>
</evidence>
<organism evidence="1 2">
    <name type="scientific">Penicillium concentricum</name>
    <dbReference type="NCBI Taxonomy" id="293559"/>
    <lineage>
        <taxon>Eukaryota</taxon>
        <taxon>Fungi</taxon>
        <taxon>Dikarya</taxon>
        <taxon>Ascomycota</taxon>
        <taxon>Pezizomycotina</taxon>
        <taxon>Eurotiomycetes</taxon>
        <taxon>Eurotiomycetidae</taxon>
        <taxon>Eurotiales</taxon>
        <taxon>Aspergillaceae</taxon>
        <taxon>Penicillium</taxon>
    </lineage>
</organism>
<reference evidence="1" key="1">
    <citation type="submission" date="2022-12" db="EMBL/GenBank/DDBJ databases">
        <authorList>
            <person name="Petersen C."/>
        </authorList>
    </citation>
    <scope>NUCLEOTIDE SEQUENCE</scope>
    <source>
        <strain evidence="1">IBT 3081</strain>
    </source>
</reference>
<protein>
    <submittedName>
        <fullName evidence="1">Uncharacterized protein</fullName>
    </submittedName>
</protein>
<accession>A0A9W9RS03</accession>
<dbReference type="AlphaFoldDB" id="A0A9W9RS03"/>
<dbReference type="Proteomes" id="UP001147752">
    <property type="component" value="Unassembled WGS sequence"/>
</dbReference>
<sequence length="118" mass="12699">MEKDEVEDAGLSVDGLPDSNIMDMAEKLLKEVGNMPDNGIALDPWTTTTEVMAVDSTVMALLVRNTGGGGVVRVLSKPAKFTKSDGLPGVVLLVLKPGEKFLLLGSLSIRYIRRRISQ</sequence>
<dbReference type="RefSeq" id="XP_056576799.1">
    <property type="nucleotide sequence ID" value="XM_056725948.1"/>
</dbReference>
<comment type="caution">
    <text evidence="1">The sequence shown here is derived from an EMBL/GenBank/DDBJ whole genome shotgun (WGS) entry which is preliminary data.</text>
</comment>